<organism evidence="3 4">
    <name type="scientific">Yinghuangia soli</name>
    <dbReference type="NCBI Taxonomy" id="2908204"/>
    <lineage>
        <taxon>Bacteria</taxon>
        <taxon>Bacillati</taxon>
        <taxon>Actinomycetota</taxon>
        <taxon>Actinomycetes</taxon>
        <taxon>Kitasatosporales</taxon>
        <taxon>Streptomycetaceae</taxon>
        <taxon>Yinghuangia</taxon>
    </lineage>
</organism>
<evidence type="ECO:0000256" key="2">
    <source>
        <dbReference type="SAM" id="Phobius"/>
    </source>
</evidence>
<name>A0AA41Q8E9_9ACTN</name>
<feature type="transmembrane region" description="Helical" evidence="2">
    <location>
        <begin position="230"/>
        <end position="250"/>
    </location>
</feature>
<keyword evidence="4" id="KW-1185">Reference proteome</keyword>
<keyword evidence="2" id="KW-0812">Transmembrane</keyword>
<feature type="region of interest" description="Disordered" evidence="1">
    <location>
        <begin position="1"/>
        <end position="118"/>
    </location>
</feature>
<feature type="compositionally biased region" description="Basic and acidic residues" evidence="1">
    <location>
        <begin position="106"/>
        <end position="118"/>
    </location>
</feature>
<feature type="compositionally biased region" description="Basic and acidic residues" evidence="1">
    <location>
        <begin position="1"/>
        <end position="31"/>
    </location>
</feature>
<dbReference type="RefSeq" id="WP_235057902.1">
    <property type="nucleotide sequence ID" value="NZ_JAKFHA010000044.1"/>
</dbReference>
<proteinExistence type="predicted"/>
<dbReference type="Proteomes" id="UP001165378">
    <property type="component" value="Unassembled WGS sequence"/>
</dbReference>
<sequence>MDDQHDEHAERAEHAEHNERDEPAEHTERDNSAQAPGTAPDGPTGKASQGRSDPASAPGPAPERPVSPAVAPDSEPKSGPESGPESGPAPGQTSRPALEPASAHAAHREAEERTADRHGGPGHYVLLVLLIALPMVKLAWTVGGGTETRDVITAMGPANWPDVLVGMVLGDALLAALVAVVGSRVSFAYFAARGAVPHGDDRVALARLLGLACAVPISLAVLMAVFFGPWWALATGVTACALRVGVIAEYRTGRRGRDKRGRAVRHQQTSSGRRRITAVGQWSALVLTVVALPVAALANAFDGRSWASVVVCNVEAGDTTEQARMIEIDRRGDGVVGWDLDADEIANGTACVADSSDVIRGPAWRS</sequence>
<comment type="caution">
    <text evidence="3">The sequence shown here is derived from an EMBL/GenBank/DDBJ whole genome shotgun (WGS) entry which is preliminary data.</text>
</comment>
<feature type="transmembrane region" description="Helical" evidence="2">
    <location>
        <begin position="163"/>
        <end position="192"/>
    </location>
</feature>
<keyword evidence="2" id="KW-1133">Transmembrane helix</keyword>
<keyword evidence="2" id="KW-0472">Membrane</keyword>
<dbReference type="AlphaFoldDB" id="A0AA41Q8E9"/>
<reference evidence="3" key="1">
    <citation type="submission" date="2022-01" db="EMBL/GenBank/DDBJ databases">
        <title>Genome-Based Taxonomic Classification of the Phylum Actinobacteria.</title>
        <authorList>
            <person name="Gao Y."/>
        </authorList>
    </citation>
    <scope>NUCLEOTIDE SEQUENCE</scope>
    <source>
        <strain evidence="3">KLBMP 8922</strain>
    </source>
</reference>
<evidence type="ECO:0000313" key="3">
    <source>
        <dbReference type="EMBL" id="MCF2533126.1"/>
    </source>
</evidence>
<protein>
    <submittedName>
        <fullName evidence="3">Uncharacterized protein</fullName>
    </submittedName>
</protein>
<feature type="compositionally biased region" description="Low complexity" evidence="1">
    <location>
        <begin position="77"/>
        <end position="91"/>
    </location>
</feature>
<gene>
    <name evidence="3" type="ORF">LZ495_38740</name>
</gene>
<accession>A0AA41Q8E9</accession>
<feature type="transmembrane region" description="Helical" evidence="2">
    <location>
        <begin position="282"/>
        <end position="301"/>
    </location>
</feature>
<evidence type="ECO:0000313" key="4">
    <source>
        <dbReference type="Proteomes" id="UP001165378"/>
    </source>
</evidence>
<evidence type="ECO:0000256" key="1">
    <source>
        <dbReference type="SAM" id="MobiDB-lite"/>
    </source>
</evidence>
<feature type="transmembrane region" description="Helical" evidence="2">
    <location>
        <begin position="204"/>
        <end position="224"/>
    </location>
</feature>
<feature type="transmembrane region" description="Helical" evidence="2">
    <location>
        <begin position="124"/>
        <end position="143"/>
    </location>
</feature>
<dbReference type="EMBL" id="JAKFHA010000044">
    <property type="protein sequence ID" value="MCF2533126.1"/>
    <property type="molecule type" value="Genomic_DNA"/>
</dbReference>